<dbReference type="AlphaFoldDB" id="A0AAV4KBW1"/>
<dbReference type="Proteomes" id="UP000630135">
    <property type="component" value="Unassembled WGS sequence"/>
</dbReference>
<keyword evidence="5" id="KW-0119">Carbohydrate metabolism</keyword>
<dbReference type="PANTHER" id="PTHR31609">
    <property type="entry name" value="YDJC DEACETYLASE FAMILY MEMBER"/>
    <property type="match status" value="1"/>
</dbReference>
<proteinExistence type="predicted"/>
<organism evidence="6 9">
    <name type="scientific">Deinococcus wulumuqiensis</name>
    <dbReference type="NCBI Taxonomy" id="980427"/>
    <lineage>
        <taxon>Bacteria</taxon>
        <taxon>Thermotogati</taxon>
        <taxon>Deinococcota</taxon>
        <taxon>Deinococci</taxon>
        <taxon>Deinococcales</taxon>
        <taxon>Deinococcaceae</taxon>
        <taxon>Deinococcus</taxon>
    </lineage>
</organism>
<keyword evidence="3" id="KW-0378">Hydrolase</keyword>
<evidence type="ECO:0000256" key="2">
    <source>
        <dbReference type="ARBA" id="ARBA00022723"/>
    </source>
</evidence>
<name>A0AAV4KBW1_9DEIO</name>
<dbReference type="SUPFAM" id="SSF88713">
    <property type="entry name" value="Glycoside hydrolase/deacetylase"/>
    <property type="match status" value="1"/>
</dbReference>
<dbReference type="PANTHER" id="PTHR31609:SF1">
    <property type="entry name" value="CARBOHYDRATE DEACETYLASE"/>
    <property type="match status" value="1"/>
</dbReference>
<reference evidence="7" key="1">
    <citation type="journal article" date="2014" name="Int. J. Syst. Evol. Microbiol.">
        <title>Complete genome of a new Firmicutes species belonging to the dominant human colonic microbiota ('Ruminococcus bicirculans') reveals two chromosomes and a selective capacity to utilize plant glucans.</title>
        <authorList>
            <consortium name="NISC Comparative Sequencing Program"/>
            <person name="Wegmann U."/>
            <person name="Louis P."/>
            <person name="Goesmann A."/>
            <person name="Henrissat B."/>
            <person name="Duncan S.H."/>
            <person name="Flint H.J."/>
        </authorList>
    </citation>
    <scope>NUCLEOTIDE SEQUENCE</scope>
    <source>
        <strain evidence="7">CGMCC 1.8884</strain>
    </source>
</reference>
<evidence type="ECO:0000313" key="6">
    <source>
        <dbReference type="EMBL" id="GGI92911.1"/>
    </source>
</evidence>
<dbReference type="EMBL" id="BMMA01000047">
    <property type="protein sequence ID" value="GGI92911.1"/>
    <property type="molecule type" value="Genomic_DNA"/>
</dbReference>
<reference evidence="6" key="2">
    <citation type="journal article" date="2014" name="Int. J. Syst. Evol. Microbiol.">
        <title>Complete genome sequence of Corynebacterium casei LMG S-19264T (=DSM 44701T), isolated from a smear-ripened cheese.</title>
        <authorList>
            <consortium name="US DOE Joint Genome Institute (JGI-PGF)"/>
            <person name="Walter F."/>
            <person name="Albersmeier A."/>
            <person name="Kalinowski J."/>
            <person name="Ruckert C."/>
        </authorList>
    </citation>
    <scope>NUCLEOTIDE SEQUENCE</scope>
    <source>
        <strain evidence="6">CGMCC 1.8885</strain>
    </source>
</reference>
<reference evidence="8" key="3">
    <citation type="journal article" date="2019" name="Int. J. Syst. Evol. Microbiol.">
        <title>The Global Catalogue of Microorganisms (GCM) 10K type strain sequencing project: providing services to taxonomists for standard genome sequencing and annotation.</title>
        <authorList>
            <consortium name="The Broad Institute Genomics Platform"/>
            <consortium name="The Broad Institute Genome Sequencing Center for Infectious Disease"/>
            <person name="Wu L."/>
            <person name="Ma J."/>
        </authorList>
    </citation>
    <scope>NUCLEOTIDE SEQUENCE [LARGE SCALE GENOMIC DNA]</scope>
    <source>
        <strain evidence="8">CGMCC 1.8884</strain>
    </source>
</reference>
<evidence type="ECO:0000256" key="3">
    <source>
        <dbReference type="ARBA" id="ARBA00022801"/>
    </source>
</evidence>
<dbReference type="GO" id="GO:0019213">
    <property type="term" value="F:deacetylase activity"/>
    <property type="evidence" value="ECO:0007669"/>
    <property type="project" value="TreeGrafter"/>
</dbReference>
<evidence type="ECO:0000313" key="8">
    <source>
        <dbReference type="Proteomes" id="UP000630135"/>
    </source>
</evidence>
<dbReference type="CDD" id="cd10802">
    <property type="entry name" value="YdjC_TTHB029_like"/>
    <property type="match status" value="1"/>
</dbReference>
<dbReference type="Gene3D" id="3.20.20.370">
    <property type="entry name" value="Glycoside hydrolase/deacetylase"/>
    <property type="match status" value="1"/>
</dbReference>
<protein>
    <submittedName>
        <fullName evidence="6">Carbohydrate deacetylase</fullName>
    </submittedName>
</protein>
<keyword evidence="2" id="KW-0479">Metal-binding</keyword>
<keyword evidence="4" id="KW-0460">Magnesium</keyword>
<evidence type="ECO:0000256" key="5">
    <source>
        <dbReference type="ARBA" id="ARBA00023277"/>
    </source>
</evidence>
<dbReference type="InterPro" id="IPR011330">
    <property type="entry name" value="Glyco_hydro/deAcase_b/a-brl"/>
</dbReference>
<dbReference type="Pfam" id="PF04794">
    <property type="entry name" value="YdjC"/>
    <property type="match status" value="1"/>
</dbReference>
<dbReference type="GO" id="GO:0046872">
    <property type="term" value="F:metal ion binding"/>
    <property type="evidence" value="ECO:0007669"/>
    <property type="project" value="UniProtKB-KW"/>
</dbReference>
<dbReference type="GeneID" id="59165381"/>
<comment type="cofactor">
    <cofactor evidence="1">
        <name>Mg(2+)</name>
        <dbReference type="ChEBI" id="CHEBI:18420"/>
    </cofactor>
</comment>
<reference evidence="6" key="4">
    <citation type="submission" date="2023-08" db="EMBL/GenBank/DDBJ databases">
        <authorList>
            <person name="Sun Q."/>
            <person name="Zhou Y."/>
        </authorList>
    </citation>
    <scope>NUCLEOTIDE SEQUENCE</scope>
    <source>
        <strain evidence="7">CGMCC 1.8884</strain>
        <strain evidence="6">CGMCC 1.8885</strain>
    </source>
</reference>
<evidence type="ECO:0000313" key="9">
    <source>
        <dbReference type="Proteomes" id="UP000652720"/>
    </source>
</evidence>
<dbReference type="EMBL" id="BMLZ01000055">
    <property type="protein sequence ID" value="GGP31180.1"/>
    <property type="molecule type" value="Genomic_DNA"/>
</dbReference>
<accession>A0AAV4KBW1</accession>
<evidence type="ECO:0000313" key="7">
    <source>
        <dbReference type="EMBL" id="GGP31180.1"/>
    </source>
</evidence>
<dbReference type="RefSeq" id="WP_017871455.1">
    <property type="nucleotide sequence ID" value="NZ_BMLZ01000055.1"/>
</dbReference>
<dbReference type="GO" id="GO:0005975">
    <property type="term" value="P:carbohydrate metabolic process"/>
    <property type="evidence" value="ECO:0007669"/>
    <property type="project" value="InterPro"/>
</dbReference>
<evidence type="ECO:0000256" key="4">
    <source>
        <dbReference type="ARBA" id="ARBA00022842"/>
    </source>
</evidence>
<sequence length="307" mass="33445">MSALHALPAINPALGDLGFTPRDRLVIFHADDLGMCEASVSAYRDLLEVGLLSSASVMMPCAWSPLAAQVALAHPASDVGVHLTLTSEWAGCRWRPLTCPEDSSLVDEHGFFHATVQGARRTDAVTVGRELRAQLETALAWGLDVTHMDAHMGTAADPRYVREVIGLSAQYGVPMNFPRLQAAAWLELGLDAAQATQAEALAAELEAQGFLLIDHVRMLPLEVGGDHAALTLQLLRDLPPGITHFILHPARDTPELRTLCPDFAGRVANRAAFAREELAREIRNLGIEVIGYRPLQQLLRRRLGVER</sequence>
<gene>
    <name evidence="7" type="ORF">GCM10008021_28310</name>
    <name evidence="6" type="ORF">GCM10010914_29200</name>
</gene>
<dbReference type="InterPro" id="IPR006879">
    <property type="entry name" value="YdjC-like"/>
</dbReference>
<dbReference type="GO" id="GO:0016787">
    <property type="term" value="F:hydrolase activity"/>
    <property type="evidence" value="ECO:0007669"/>
    <property type="project" value="UniProtKB-KW"/>
</dbReference>
<evidence type="ECO:0000256" key="1">
    <source>
        <dbReference type="ARBA" id="ARBA00001946"/>
    </source>
</evidence>
<dbReference type="Proteomes" id="UP000652720">
    <property type="component" value="Unassembled WGS sequence"/>
</dbReference>
<comment type="caution">
    <text evidence="6">The sequence shown here is derived from an EMBL/GenBank/DDBJ whole genome shotgun (WGS) entry which is preliminary data.</text>
</comment>
<keyword evidence="8" id="KW-1185">Reference proteome</keyword>